<dbReference type="GO" id="GO:0009253">
    <property type="term" value="P:peptidoglycan catabolic process"/>
    <property type="evidence" value="ECO:0007669"/>
    <property type="project" value="InterPro"/>
</dbReference>
<comment type="caution">
    <text evidence="5">The sequence shown here is derived from an EMBL/GenBank/DDBJ whole genome shotgun (WGS) entry which is preliminary data.</text>
</comment>
<evidence type="ECO:0000313" key="5">
    <source>
        <dbReference type="EMBL" id="MDT2833925.1"/>
    </source>
</evidence>
<feature type="domain" description="SH3b" evidence="4">
    <location>
        <begin position="33"/>
        <end position="97"/>
    </location>
</feature>
<dbReference type="SMART" id="SM00646">
    <property type="entry name" value="Ami_3"/>
    <property type="match status" value="1"/>
</dbReference>
<gene>
    <name evidence="5" type="ORF">P7H70_07635</name>
</gene>
<evidence type="ECO:0000256" key="1">
    <source>
        <dbReference type="ARBA" id="ARBA00022801"/>
    </source>
</evidence>
<dbReference type="InterPro" id="IPR002508">
    <property type="entry name" value="MurNAc-LAA_cat"/>
</dbReference>
<dbReference type="InterPro" id="IPR050695">
    <property type="entry name" value="N-acetylmuramoyl_amidase_3"/>
</dbReference>
<reference evidence="5" key="1">
    <citation type="submission" date="2023-03" db="EMBL/GenBank/DDBJ databases">
        <authorList>
            <person name="Shen W."/>
            <person name="Cai J."/>
        </authorList>
    </citation>
    <scope>NUCLEOTIDE SEQUENCE</scope>
    <source>
        <strain evidence="5">P96-3</strain>
    </source>
</reference>
<keyword evidence="1 5" id="KW-0378">Hydrolase</keyword>
<dbReference type="AlphaFoldDB" id="A0AAW8U6Z9"/>
<dbReference type="SUPFAM" id="SSF53187">
    <property type="entry name" value="Zn-dependent exopeptidases"/>
    <property type="match status" value="1"/>
</dbReference>
<evidence type="ECO:0000256" key="3">
    <source>
        <dbReference type="SAM" id="Phobius"/>
    </source>
</evidence>
<organism evidence="5 6">
    <name type="scientific">Vagococcus carniphilus</name>
    <dbReference type="NCBI Taxonomy" id="218144"/>
    <lineage>
        <taxon>Bacteria</taxon>
        <taxon>Bacillati</taxon>
        <taxon>Bacillota</taxon>
        <taxon>Bacilli</taxon>
        <taxon>Lactobacillales</taxon>
        <taxon>Enterococcaceae</taxon>
        <taxon>Vagococcus</taxon>
    </lineage>
</organism>
<feature type="transmembrane region" description="Helical" evidence="3">
    <location>
        <begin position="12"/>
        <end position="31"/>
    </location>
</feature>
<accession>A0AAW8U6Z9</accession>
<dbReference type="SMART" id="SM00287">
    <property type="entry name" value="SH3b"/>
    <property type="match status" value="3"/>
</dbReference>
<dbReference type="EMBL" id="JARQBZ010000012">
    <property type="protein sequence ID" value="MDT2833925.1"/>
    <property type="molecule type" value="Genomic_DNA"/>
</dbReference>
<feature type="domain" description="SH3b" evidence="4">
    <location>
        <begin position="175"/>
        <end position="238"/>
    </location>
</feature>
<dbReference type="EC" id="3.5.1.28" evidence="5"/>
<dbReference type="PIRSF" id="PIRSF037846">
    <property type="entry name" value="Autolysin_YrvJ_prd"/>
    <property type="match status" value="1"/>
</dbReference>
<dbReference type="Pfam" id="PF01520">
    <property type="entry name" value="Amidase_3"/>
    <property type="match status" value="1"/>
</dbReference>
<evidence type="ECO:0000259" key="4">
    <source>
        <dbReference type="PROSITE" id="PS51781"/>
    </source>
</evidence>
<keyword evidence="3" id="KW-0812">Transmembrane</keyword>
<protein>
    <submittedName>
        <fullName evidence="5">N-acetylmuramoyl-L-alanine amidase</fullName>
        <ecNumber evidence="5">3.5.1.28</ecNumber>
    </submittedName>
</protein>
<dbReference type="Gene3D" id="2.30.30.40">
    <property type="entry name" value="SH3 Domains"/>
    <property type="match status" value="3"/>
</dbReference>
<dbReference type="Pfam" id="PF08239">
    <property type="entry name" value="SH3_3"/>
    <property type="match status" value="2"/>
</dbReference>
<proteinExistence type="predicted"/>
<keyword evidence="3" id="KW-1133">Transmembrane helix</keyword>
<dbReference type="Proteomes" id="UP001268577">
    <property type="component" value="Unassembled WGS sequence"/>
</dbReference>
<dbReference type="GO" id="GO:0071555">
    <property type="term" value="P:cell wall organization"/>
    <property type="evidence" value="ECO:0007669"/>
    <property type="project" value="UniProtKB-KW"/>
</dbReference>
<name>A0AAW8U6Z9_9ENTE</name>
<sequence>MRNSDTSKNTIKLLVFNLIIVGMVVAGFYFMHGTNQIVDVQTIALNVREKPNATSPVLTQVHREDRVTIKEKKKGWYKIQTSEKTEGWVPEWLIFDGTSGPYTYLPAIVTQRNTELKKSNSENSKTIDTLKKKQKVFVTLELNGWCRIFVDETYGWVPTETIDIRKNQQPKFEVDDTLQVALDSAPLYSKQSESSQITDTLDYAEKIVLKEVNGYWYQVRTESGKTGYMRSWEITNNKISQKEKRPREPLPEHVIMLDPGHGGNDPGAQTNDGKVFEKNLTLQTAKVVKDKLESQGYSVLMTRSKDDFVSLSKIARISNNSPADIFISMHYDSTGNPNEGSGTTTFYRNKNGRQLAQAVNDQIAAILPLENRGFGTQDYQVLRENEKPAVLLELGYINNDTDAAYAQNKKYHKKVAEAIYEGSTNYFLELNKQKER</sequence>
<keyword evidence="3" id="KW-0472">Membrane</keyword>
<keyword evidence="2" id="KW-0961">Cell wall biogenesis/degradation</keyword>
<dbReference type="PANTHER" id="PTHR30404">
    <property type="entry name" value="N-ACETYLMURAMOYL-L-ALANINE AMIDASE"/>
    <property type="match status" value="1"/>
</dbReference>
<dbReference type="Gene3D" id="3.40.630.40">
    <property type="entry name" value="Zn-dependent exopeptidases"/>
    <property type="match status" value="1"/>
</dbReference>
<dbReference type="GO" id="GO:0030288">
    <property type="term" value="C:outer membrane-bounded periplasmic space"/>
    <property type="evidence" value="ECO:0007669"/>
    <property type="project" value="TreeGrafter"/>
</dbReference>
<evidence type="ECO:0000313" key="6">
    <source>
        <dbReference type="Proteomes" id="UP001268577"/>
    </source>
</evidence>
<dbReference type="CDD" id="cd02696">
    <property type="entry name" value="MurNAc-LAA"/>
    <property type="match status" value="1"/>
</dbReference>
<dbReference type="GO" id="GO:0008745">
    <property type="term" value="F:N-acetylmuramoyl-L-alanine amidase activity"/>
    <property type="evidence" value="ECO:0007669"/>
    <property type="project" value="UniProtKB-EC"/>
</dbReference>
<dbReference type="InterPro" id="IPR017293">
    <property type="entry name" value="N-acetylmuramoyl-L-ala_amidase"/>
</dbReference>
<dbReference type="PROSITE" id="PS51781">
    <property type="entry name" value="SH3B"/>
    <property type="match status" value="2"/>
</dbReference>
<dbReference type="RefSeq" id="WP_311865999.1">
    <property type="nucleotide sequence ID" value="NZ_JARQBZ010000012.1"/>
</dbReference>
<dbReference type="PANTHER" id="PTHR30404:SF7">
    <property type="entry name" value="CELL WALL AMIDASE LYTH-RELATED"/>
    <property type="match status" value="1"/>
</dbReference>
<dbReference type="InterPro" id="IPR003646">
    <property type="entry name" value="SH3-like_bac-type"/>
</dbReference>
<evidence type="ECO:0000256" key="2">
    <source>
        <dbReference type="ARBA" id="ARBA00023316"/>
    </source>
</evidence>